<evidence type="ECO:0000259" key="1">
    <source>
        <dbReference type="Pfam" id="PF03372"/>
    </source>
</evidence>
<dbReference type="InterPro" id="IPR005135">
    <property type="entry name" value="Endo/exonuclease/phosphatase"/>
</dbReference>
<dbReference type="Gene3D" id="3.60.10.10">
    <property type="entry name" value="Endonuclease/exonuclease/phosphatase"/>
    <property type="match status" value="1"/>
</dbReference>
<keyword evidence="3" id="KW-1185">Reference proteome</keyword>
<dbReference type="AlphaFoldDB" id="A0A8T0UWJ3"/>
<evidence type="ECO:0000313" key="2">
    <source>
        <dbReference type="EMBL" id="KAG2626415.1"/>
    </source>
</evidence>
<dbReference type="PANTHER" id="PTHR33710">
    <property type="entry name" value="BNAC02G09200D PROTEIN"/>
    <property type="match status" value="1"/>
</dbReference>
<feature type="domain" description="Endonuclease/exonuclease/phosphatase" evidence="1">
    <location>
        <begin position="9"/>
        <end position="230"/>
    </location>
</feature>
<dbReference type="PANTHER" id="PTHR33710:SF48">
    <property type="entry name" value="OS02G0307075 PROTEIN"/>
    <property type="match status" value="1"/>
</dbReference>
<dbReference type="Pfam" id="PF03372">
    <property type="entry name" value="Exo_endo_phos"/>
    <property type="match status" value="1"/>
</dbReference>
<proteinExistence type="predicted"/>
<dbReference type="SUPFAM" id="SSF56219">
    <property type="entry name" value="DNase I-like"/>
    <property type="match status" value="1"/>
</dbReference>
<dbReference type="Proteomes" id="UP000823388">
    <property type="component" value="Chromosome 3K"/>
</dbReference>
<protein>
    <recommendedName>
        <fullName evidence="1">Endonuclease/exonuclease/phosphatase domain-containing protein</fullName>
    </recommendedName>
</protein>
<evidence type="ECO:0000313" key="3">
    <source>
        <dbReference type="Proteomes" id="UP000823388"/>
    </source>
</evidence>
<accession>A0A8T0UWJ3</accession>
<name>A0A8T0UWJ3_PANVG</name>
<comment type="caution">
    <text evidence="2">The sequence shown here is derived from an EMBL/GenBank/DDBJ whole genome shotgun (WGS) entry which is preliminary data.</text>
</comment>
<gene>
    <name evidence="2" type="ORF">PVAP13_3KG358081</name>
</gene>
<sequence>MDPSHILIWNVRGLNSPVRRDAVRCIVDSSKIDVVCLQETKMSVITRQDVLSMLGNDFDNNFFFLSSSGASGGILIAWRSRLGVVDSSRIDNHCVSVRFNSGIGTAWWLTCVYGPQDNQEKIQFLQELRDVRVHCTGPWMVAGDFNLIYKDEDKNNSNLNRAMMGRFRRWINDMAVTKIPLHGRKYTWSSSSTSGTPTLVRLDRVFCSGDWEDRFPNCLLQSSASDDSDHCPLILGLRDNLPGKPRFHFEAFWPKMDGFMETVESAWTSIPARHCPLETLSLKLKAAARSLQSWSQKNVGHIKSQLLMAKEVFHQLDIVQDSRPLLDSEIWLRNNIKKLSQALSSTLRTVARLRSRIGWLQEGDANTRLFHMHARHRKRKNVIAMLQSDERMLTGHEEKAAEILEFYTNLIGTDDMRERIVDLDALDMPSFDLEALDNPILEEEVWNTIKSLPSDKAPGPDGFTGRFYKVCWPIIKGDLMAAIHSVWGKISGTYGC</sequence>
<organism evidence="2 3">
    <name type="scientific">Panicum virgatum</name>
    <name type="common">Blackwell switchgrass</name>
    <dbReference type="NCBI Taxonomy" id="38727"/>
    <lineage>
        <taxon>Eukaryota</taxon>
        <taxon>Viridiplantae</taxon>
        <taxon>Streptophyta</taxon>
        <taxon>Embryophyta</taxon>
        <taxon>Tracheophyta</taxon>
        <taxon>Spermatophyta</taxon>
        <taxon>Magnoliopsida</taxon>
        <taxon>Liliopsida</taxon>
        <taxon>Poales</taxon>
        <taxon>Poaceae</taxon>
        <taxon>PACMAD clade</taxon>
        <taxon>Panicoideae</taxon>
        <taxon>Panicodae</taxon>
        <taxon>Paniceae</taxon>
        <taxon>Panicinae</taxon>
        <taxon>Panicum</taxon>
        <taxon>Panicum sect. Hiantes</taxon>
    </lineage>
</organism>
<dbReference type="GO" id="GO:0003824">
    <property type="term" value="F:catalytic activity"/>
    <property type="evidence" value="ECO:0007669"/>
    <property type="project" value="InterPro"/>
</dbReference>
<dbReference type="InterPro" id="IPR036691">
    <property type="entry name" value="Endo/exonu/phosph_ase_sf"/>
</dbReference>
<dbReference type="EMBL" id="CM029041">
    <property type="protein sequence ID" value="KAG2626415.1"/>
    <property type="molecule type" value="Genomic_DNA"/>
</dbReference>
<reference evidence="2" key="1">
    <citation type="submission" date="2020-05" db="EMBL/GenBank/DDBJ databases">
        <title>WGS assembly of Panicum virgatum.</title>
        <authorList>
            <person name="Lovell J.T."/>
            <person name="Jenkins J."/>
            <person name="Shu S."/>
            <person name="Juenger T.E."/>
            <person name="Schmutz J."/>
        </authorList>
    </citation>
    <scope>NUCLEOTIDE SEQUENCE</scope>
    <source>
        <strain evidence="2">AP13</strain>
    </source>
</reference>